<evidence type="ECO:0000313" key="2">
    <source>
        <dbReference type="Proteomes" id="UP000765509"/>
    </source>
</evidence>
<protein>
    <submittedName>
        <fullName evidence="1">Uncharacterized protein</fullName>
    </submittedName>
</protein>
<evidence type="ECO:0000313" key="1">
    <source>
        <dbReference type="EMBL" id="MBW0517829.1"/>
    </source>
</evidence>
<name>A0A9Q3EAM8_9BASI</name>
<organism evidence="1 2">
    <name type="scientific">Austropuccinia psidii MF-1</name>
    <dbReference type="NCBI Taxonomy" id="1389203"/>
    <lineage>
        <taxon>Eukaryota</taxon>
        <taxon>Fungi</taxon>
        <taxon>Dikarya</taxon>
        <taxon>Basidiomycota</taxon>
        <taxon>Pucciniomycotina</taxon>
        <taxon>Pucciniomycetes</taxon>
        <taxon>Pucciniales</taxon>
        <taxon>Sphaerophragmiaceae</taxon>
        <taxon>Austropuccinia</taxon>
    </lineage>
</organism>
<reference evidence="1" key="1">
    <citation type="submission" date="2021-03" db="EMBL/GenBank/DDBJ databases">
        <title>Draft genome sequence of rust myrtle Austropuccinia psidii MF-1, a brazilian biotype.</title>
        <authorList>
            <person name="Quecine M.C."/>
            <person name="Pachon D.M.R."/>
            <person name="Bonatelli M.L."/>
            <person name="Correr F.H."/>
            <person name="Franceschini L.M."/>
            <person name="Leite T.F."/>
            <person name="Margarido G.R.A."/>
            <person name="Almeida C.A."/>
            <person name="Ferrarezi J.A."/>
            <person name="Labate C.A."/>
        </authorList>
    </citation>
    <scope>NUCLEOTIDE SEQUENCE</scope>
    <source>
        <strain evidence="1">MF-1</strain>
    </source>
</reference>
<gene>
    <name evidence="1" type="ORF">O181_057544</name>
</gene>
<dbReference type="Proteomes" id="UP000765509">
    <property type="component" value="Unassembled WGS sequence"/>
</dbReference>
<accession>A0A9Q3EAM8</accession>
<sequence length="121" mass="13699">MGLAQSLLEQYEIRKQRNQASKAHNVAIRASQKEQQKWLKAEPPENVHGMRSAVHAHCLFLLKVRDKDFSSLQAQPSTEEYGIAIQVACHLRYVPEAVSMSHQHRFSLRVSKATAKMSSTS</sequence>
<dbReference type="EMBL" id="AVOT02026208">
    <property type="protein sequence ID" value="MBW0517829.1"/>
    <property type="molecule type" value="Genomic_DNA"/>
</dbReference>
<comment type="caution">
    <text evidence="1">The sequence shown here is derived from an EMBL/GenBank/DDBJ whole genome shotgun (WGS) entry which is preliminary data.</text>
</comment>
<dbReference type="AlphaFoldDB" id="A0A9Q3EAM8"/>
<keyword evidence="2" id="KW-1185">Reference proteome</keyword>
<proteinExistence type="predicted"/>